<evidence type="ECO:0000256" key="1">
    <source>
        <dbReference type="ARBA" id="ARBA00022980"/>
    </source>
</evidence>
<dbReference type="PANTHER" id="PTHR23321">
    <property type="entry name" value="RIBOSOMAL PROTEIN S15, BACTERIAL AND ORGANELLAR"/>
    <property type="match status" value="1"/>
</dbReference>
<comment type="function">
    <text evidence="4">Forms an intersubunit bridge (bridge B4) with the 23S rRNA of the 50S subunit in the ribosome.</text>
</comment>
<evidence type="ECO:0000256" key="4">
    <source>
        <dbReference type="HAMAP-Rule" id="MF_01343"/>
    </source>
</evidence>
<reference evidence="8" key="1">
    <citation type="submission" date="2017-09" db="EMBL/GenBank/DDBJ databases">
        <title>Depth-based differentiation of microbial function through sediment-hosted aquifers and enrichment of novel symbionts in the deep terrestrial subsurface.</title>
        <authorList>
            <person name="Probst A.J."/>
            <person name="Ladd B."/>
            <person name="Jarett J.K."/>
            <person name="Geller-Mcgrath D.E."/>
            <person name="Sieber C.M.K."/>
            <person name="Emerson J.B."/>
            <person name="Anantharaman K."/>
            <person name="Thomas B.C."/>
            <person name="Malmstrom R."/>
            <person name="Stieglmeier M."/>
            <person name="Klingl A."/>
            <person name="Woyke T."/>
            <person name="Ryan C.M."/>
            <person name="Banfield J.F."/>
        </authorList>
    </citation>
    <scope>NUCLEOTIDE SEQUENCE [LARGE SCALE GENOMIC DNA]</scope>
</reference>
<gene>
    <name evidence="4" type="primary">rpsO</name>
    <name evidence="7" type="ORF">COY93_02495</name>
</gene>
<dbReference type="InterPro" id="IPR000589">
    <property type="entry name" value="Ribosomal_uS15"/>
</dbReference>
<organism evidence="7 8">
    <name type="scientific">Candidatus Uhrbacteria bacterium CG_4_10_14_0_8_um_filter_58_22</name>
    <dbReference type="NCBI Taxonomy" id="1975029"/>
    <lineage>
        <taxon>Bacteria</taxon>
        <taxon>Candidatus Uhriibacteriota</taxon>
    </lineage>
</organism>
<evidence type="ECO:0000256" key="2">
    <source>
        <dbReference type="ARBA" id="ARBA00023274"/>
    </source>
</evidence>
<dbReference type="SUPFAM" id="SSF47060">
    <property type="entry name" value="S15/NS1 RNA-binding domain"/>
    <property type="match status" value="1"/>
</dbReference>
<comment type="subunit">
    <text evidence="3 4">Part of the 30S ribosomal subunit. Forms a bridge to the 50S subunit in the 70S ribosome, contacting the 23S rRNA.</text>
</comment>
<dbReference type="HAMAP" id="MF_01343_B">
    <property type="entry name" value="Ribosomal_uS15_B"/>
    <property type="match status" value="1"/>
</dbReference>
<dbReference type="GO" id="GO:0019843">
    <property type="term" value="F:rRNA binding"/>
    <property type="evidence" value="ECO:0007669"/>
    <property type="project" value="UniProtKB-UniRule"/>
</dbReference>
<evidence type="ECO:0000256" key="6">
    <source>
        <dbReference type="RuleBase" id="RU004524"/>
    </source>
</evidence>
<dbReference type="AlphaFoldDB" id="A0A2M7QB14"/>
<dbReference type="Proteomes" id="UP000230973">
    <property type="component" value="Unassembled WGS sequence"/>
</dbReference>
<dbReference type="Gene3D" id="1.10.287.10">
    <property type="entry name" value="S15/NS1, RNA-binding"/>
    <property type="match status" value="1"/>
</dbReference>
<dbReference type="PROSITE" id="PS00362">
    <property type="entry name" value="RIBOSOMAL_S15"/>
    <property type="match status" value="1"/>
</dbReference>
<sequence>MLDKKKKDRIIAKYRTHEKDTGSPQVQIAILTAEIKELSEHLIEHKKDHSSRKGLLRKVSERRRLMKYLKREEPKAYDQLVEDLKL</sequence>
<dbReference type="PANTHER" id="PTHR23321:SF26">
    <property type="entry name" value="SMALL RIBOSOMAL SUBUNIT PROTEIN US15M"/>
    <property type="match status" value="1"/>
</dbReference>
<keyword evidence="4 6" id="KW-0699">rRNA-binding</keyword>
<dbReference type="InterPro" id="IPR005290">
    <property type="entry name" value="Ribosomal_uS15_bac-type"/>
</dbReference>
<dbReference type="GO" id="GO:0006412">
    <property type="term" value="P:translation"/>
    <property type="evidence" value="ECO:0007669"/>
    <property type="project" value="UniProtKB-UniRule"/>
</dbReference>
<dbReference type="GO" id="GO:0022627">
    <property type="term" value="C:cytosolic small ribosomal subunit"/>
    <property type="evidence" value="ECO:0007669"/>
    <property type="project" value="TreeGrafter"/>
</dbReference>
<dbReference type="EMBL" id="PFLC01000029">
    <property type="protein sequence ID" value="PIY62725.1"/>
    <property type="molecule type" value="Genomic_DNA"/>
</dbReference>
<accession>A0A2M7QB14</accession>
<name>A0A2M7QB14_9BACT</name>
<dbReference type="Pfam" id="PF00312">
    <property type="entry name" value="Ribosomal_S15"/>
    <property type="match status" value="1"/>
</dbReference>
<keyword evidence="2 4" id="KW-0687">Ribonucleoprotein</keyword>
<dbReference type="NCBIfam" id="TIGR00952">
    <property type="entry name" value="S15_bact"/>
    <property type="match status" value="1"/>
</dbReference>
<comment type="function">
    <text evidence="4 6">One of the primary rRNA binding proteins, it binds directly to 16S rRNA where it helps nucleate assembly of the platform of the 30S subunit by binding and bridging several RNA helices of the 16S rRNA.</text>
</comment>
<evidence type="ECO:0000313" key="8">
    <source>
        <dbReference type="Proteomes" id="UP000230973"/>
    </source>
</evidence>
<dbReference type="SMART" id="SM01387">
    <property type="entry name" value="Ribosomal_S15"/>
    <property type="match status" value="1"/>
</dbReference>
<comment type="similarity">
    <text evidence="4 5">Belongs to the universal ribosomal protein uS15 family.</text>
</comment>
<keyword evidence="1 4" id="KW-0689">Ribosomal protein</keyword>
<comment type="caution">
    <text evidence="7">The sequence shown here is derived from an EMBL/GenBank/DDBJ whole genome shotgun (WGS) entry which is preliminary data.</text>
</comment>
<dbReference type="GO" id="GO:0003735">
    <property type="term" value="F:structural constituent of ribosome"/>
    <property type="evidence" value="ECO:0007669"/>
    <property type="project" value="InterPro"/>
</dbReference>
<proteinExistence type="inferred from homology"/>
<dbReference type="Gene3D" id="6.10.250.3130">
    <property type="match status" value="1"/>
</dbReference>
<evidence type="ECO:0000256" key="3">
    <source>
        <dbReference type="ARBA" id="ARBA00064542"/>
    </source>
</evidence>
<evidence type="ECO:0000256" key="5">
    <source>
        <dbReference type="RuleBase" id="RU003919"/>
    </source>
</evidence>
<dbReference type="CDD" id="cd00353">
    <property type="entry name" value="Ribosomal_S15p_S13e"/>
    <property type="match status" value="1"/>
</dbReference>
<dbReference type="InterPro" id="IPR009068">
    <property type="entry name" value="uS15_NS1_RNA-bd_sf"/>
</dbReference>
<dbReference type="FunFam" id="1.10.287.10:FF:000002">
    <property type="entry name" value="30S ribosomal protein S15"/>
    <property type="match status" value="1"/>
</dbReference>
<keyword evidence="4 6" id="KW-0694">RNA-binding</keyword>
<protein>
    <recommendedName>
        <fullName evidence="4">Small ribosomal subunit protein uS15</fullName>
    </recommendedName>
</protein>
<evidence type="ECO:0000313" key="7">
    <source>
        <dbReference type="EMBL" id="PIY62725.1"/>
    </source>
</evidence>